<gene>
    <name evidence="3" type="ORF">SAMN04489717_3730</name>
</gene>
<dbReference type="EMBL" id="LT629732">
    <property type="protein sequence ID" value="SDS74742.1"/>
    <property type="molecule type" value="Genomic_DNA"/>
</dbReference>
<dbReference type="STRING" id="117157.SAMN04489717_3730"/>
<comment type="subcellular location">
    <subcellularLocation>
        <location evidence="1">Golgi apparatus</location>
    </subcellularLocation>
</comment>
<dbReference type="InterPro" id="IPR029044">
    <property type="entry name" value="Nucleotide-diphossugar_trans"/>
</dbReference>
<dbReference type="InterPro" id="IPR037595">
    <property type="entry name" value="RGP_fam"/>
</dbReference>
<accession>A0A1H1UQD1</accession>
<reference evidence="3 4" key="1">
    <citation type="submission" date="2016-10" db="EMBL/GenBank/DDBJ databases">
        <authorList>
            <person name="de Groot N.N."/>
        </authorList>
    </citation>
    <scope>NUCLEOTIDE SEQUENCE [LARGE SCALE GENOMIC DNA]</scope>
    <source>
        <strain evidence="3 4">DSM 22024</strain>
    </source>
</reference>
<organism evidence="3 4">
    <name type="scientific">Actinopolymorpha singaporensis</name>
    <dbReference type="NCBI Taxonomy" id="117157"/>
    <lineage>
        <taxon>Bacteria</taxon>
        <taxon>Bacillati</taxon>
        <taxon>Actinomycetota</taxon>
        <taxon>Actinomycetes</taxon>
        <taxon>Propionibacteriales</taxon>
        <taxon>Actinopolymorphaceae</taxon>
        <taxon>Actinopolymorpha</taxon>
    </lineage>
</organism>
<dbReference type="Proteomes" id="UP000198983">
    <property type="component" value="Chromosome I"/>
</dbReference>
<evidence type="ECO:0000313" key="4">
    <source>
        <dbReference type="Proteomes" id="UP000198983"/>
    </source>
</evidence>
<name>A0A1H1UQD1_9ACTN</name>
<dbReference type="OrthoDB" id="446056at2"/>
<evidence type="ECO:0000313" key="3">
    <source>
        <dbReference type="EMBL" id="SDS74742.1"/>
    </source>
</evidence>
<protein>
    <submittedName>
        <fullName evidence="3">Reversibly glycosylated polypeptide</fullName>
    </submittedName>
</protein>
<keyword evidence="2" id="KW-0333">Golgi apparatus</keyword>
<evidence type="ECO:0000256" key="1">
    <source>
        <dbReference type="ARBA" id="ARBA00004555"/>
    </source>
</evidence>
<evidence type="ECO:0000256" key="2">
    <source>
        <dbReference type="ARBA" id="ARBA00023034"/>
    </source>
</evidence>
<dbReference type="RefSeq" id="WP_092654891.1">
    <property type="nucleotide sequence ID" value="NZ_LT629732.1"/>
</dbReference>
<keyword evidence="4" id="KW-1185">Reference proteome</keyword>
<dbReference type="AlphaFoldDB" id="A0A1H1UQD1"/>
<proteinExistence type="predicted"/>
<dbReference type="Pfam" id="PF03214">
    <property type="entry name" value="RGP"/>
    <property type="match status" value="1"/>
</dbReference>
<dbReference type="SUPFAM" id="SSF53448">
    <property type="entry name" value="Nucleotide-diphospho-sugar transferases"/>
    <property type="match status" value="1"/>
</dbReference>
<sequence length="369" mass="40482">MSTLAVPDPADQRRPGTDSRSVAVVIPIPSDPPWELFDAIPPEIPIIVSDDSDGRLTPPARPNVFFYDYAAQRAYAGKHYEAMPHKSAASRNIGHYIAYKEGFDVVVALDFDCRTRPGWLASHLEALGKVVEAPALAPTVPGGWVNSIDQTFTDGQAVYARGFPYELRTPELAGVEQTTATGEVKLNMGVWDGVLDLNGVDKLYGGEPGDPGVAAGTNRIALGNIPVCGMNTAFAAELTPAYYFLPDVWVNGWQLSRHDDIWGGYVVKKLMDLRGDLFAFGAPVVEHTKQTRLERVVVLEQWMHLMSVPFYELVDEAVAEVSPGPYAQMFAHFVEEFRDVVGASRAPVHYRAVFAELGDWMARWAGAFA</sequence>